<dbReference type="SMART" id="SM00382">
    <property type="entry name" value="AAA"/>
    <property type="match status" value="1"/>
</dbReference>
<evidence type="ECO:0000256" key="3">
    <source>
        <dbReference type="ARBA" id="ARBA00023015"/>
    </source>
</evidence>
<evidence type="ECO:0000256" key="2">
    <source>
        <dbReference type="ARBA" id="ARBA00022840"/>
    </source>
</evidence>
<dbReference type="SUPFAM" id="SSF52540">
    <property type="entry name" value="P-loop containing nucleoside triphosphate hydrolases"/>
    <property type="match status" value="1"/>
</dbReference>
<dbReference type="InterPro" id="IPR002078">
    <property type="entry name" value="Sigma_54_int"/>
</dbReference>
<dbReference type="Pfam" id="PF00158">
    <property type="entry name" value="Sigma54_activat"/>
    <property type="match status" value="1"/>
</dbReference>
<dbReference type="PANTHER" id="PTHR32071:SF117">
    <property type="entry name" value="PTS-DEPENDENT DIHYDROXYACETONE KINASE OPERON REGULATORY PROTEIN-RELATED"/>
    <property type="match status" value="1"/>
</dbReference>
<dbReference type="Gene3D" id="3.40.50.300">
    <property type="entry name" value="P-loop containing nucleotide triphosphate hydrolases"/>
    <property type="match status" value="1"/>
</dbReference>
<protein>
    <submittedName>
        <fullName evidence="7">Sigma-54 dependent transcriptional regulator</fullName>
    </submittedName>
</protein>
<dbReference type="Proteomes" id="UP001225378">
    <property type="component" value="Chromosome"/>
</dbReference>
<dbReference type="PANTHER" id="PTHR32071">
    <property type="entry name" value="TRANSCRIPTIONAL REGULATORY PROTEIN"/>
    <property type="match status" value="1"/>
</dbReference>
<dbReference type="Pfam" id="PF02954">
    <property type="entry name" value="HTH_8"/>
    <property type="match status" value="1"/>
</dbReference>
<accession>A0AAU7NTQ1</accession>
<dbReference type="Pfam" id="PF25601">
    <property type="entry name" value="AAA_lid_14"/>
    <property type="match status" value="1"/>
</dbReference>
<dbReference type="KEGG" id="mech:Q9L42_018555"/>
<dbReference type="PROSITE" id="PS50045">
    <property type="entry name" value="SIGMA54_INTERACT_4"/>
    <property type="match status" value="1"/>
</dbReference>
<dbReference type="InterPro" id="IPR058031">
    <property type="entry name" value="AAA_lid_NorR"/>
</dbReference>
<dbReference type="PROSITE" id="PS00688">
    <property type="entry name" value="SIGMA54_INTERACT_3"/>
    <property type="match status" value="1"/>
</dbReference>
<dbReference type="Gene3D" id="1.10.10.60">
    <property type="entry name" value="Homeodomain-like"/>
    <property type="match status" value="1"/>
</dbReference>
<dbReference type="PRINTS" id="PR01590">
    <property type="entry name" value="HTHFIS"/>
</dbReference>
<dbReference type="SUPFAM" id="SSF46689">
    <property type="entry name" value="Homeodomain-like"/>
    <property type="match status" value="1"/>
</dbReference>
<dbReference type="InterPro" id="IPR025943">
    <property type="entry name" value="Sigma_54_int_dom_ATP-bd_2"/>
</dbReference>
<dbReference type="Gene3D" id="1.10.8.60">
    <property type="match status" value="1"/>
</dbReference>
<proteinExistence type="predicted"/>
<dbReference type="InterPro" id="IPR025944">
    <property type="entry name" value="Sigma_54_int_dom_CS"/>
</dbReference>
<dbReference type="PROSITE" id="PS00676">
    <property type="entry name" value="SIGMA54_INTERACT_2"/>
    <property type="match status" value="1"/>
</dbReference>
<dbReference type="RefSeq" id="WP_349431583.1">
    <property type="nucleotide sequence ID" value="NZ_CP157743.1"/>
</dbReference>
<sequence length="473" mass="52358">MALPSILLIDDNQLRKQQFEVILNFLQYDVATVAAIECEASLSNLPGVRAIFIGGGDKQGALVKSVTDRVTDIPVFLLVERGALLQVSSAIHKRVGQVLEWPSTYPLLSELLATLPPPKKLAGSSTKKRADKGLAGNSRAVRQTRDLIDQVAGSEATVLILGESGTGKEVVAQALHRHSHRKDKPFVPVNCGAIPGELLESELFGHEKGAFTGALTSRQGRFEMAEGGTLFLDEIGDMPMPMQVKLLRVLQERTFERVGSNKTMHCDVRVIAATHRQLEEEIKEKRFREDLFYRLNVFPIEVPSLRERAEDIPLLVHDLINRMEAANRGGVQLTNAALAMLMQHNWPGNVRELSNLIERLAIIYPNNLVDVADLPEKFQGYRVPEGCEIENLVPEQSQATEQVKDDGGVEALLSVSSQLPEQGMDLKEYLSDLESGLIKQALQECNGVVAHAAKLLNMRRTTLVEKLRKYDLS</sequence>
<dbReference type="GO" id="GO:0043565">
    <property type="term" value="F:sequence-specific DNA binding"/>
    <property type="evidence" value="ECO:0007669"/>
    <property type="project" value="InterPro"/>
</dbReference>
<evidence type="ECO:0000256" key="5">
    <source>
        <dbReference type="ARBA" id="ARBA00023163"/>
    </source>
</evidence>
<dbReference type="FunFam" id="3.40.50.300:FF:000006">
    <property type="entry name" value="DNA-binding transcriptional regulator NtrC"/>
    <property type="match status" value="1"/>
</dbReference>
<dbReference type="Pfam" id="PF06490">
    <property type="entry name" value="FleQ"/>
    <property type="match status" value="1"/>
</dbReference>
<dbReference type="InterPro" id="IPR010518">
    <property type="entry name" value="FleQ"/>
</dbReference>
<dbReference type="GO" id="GO:0006355">
    <property type="term" value="P:regulation of DNA-templated transcription"/>
    <property type="evidence" value="ECO:0007669"/>
    <property type="project" value="InterPro"/>
</dbReference>
<evidence type="ECO:0000313" key="7">
    <source>
        <dbReference type="EMBL" id="XBS20324.1"/>
    </source>
</evidence>
<dbReference type="PROSITE" id="PS00675">
    <property type="entry name" value="SIGMA54_INTERACT_1"/>
    <property type="match status" value="1"/>
</dbReference>
<dbReference type="EMBL" id="CP157743">
    <property type="protein sequence ID" value="XBS20324.1"/>
    <property type="molecule type" value="Genomic_DNA"/>
</dbReference>
<keyword evidence="3" id="KW-0805">Transcription regulation</keyword>
<dbReference type="AlphaFoldDB" id="A0AAU7NTQ1"/>
<dbReference type="CDD" id="cd00009">
    <property type="entry name" value="AAA"/>
    <property type="match status" value="1"/>
</dbReference>
<name>A0AAU7NTQ1_9GAMM</name>
<keyword evidence="5" id="KW-0804">Transcription</keyword>
<dbReference type="GO" id="GO:0005524">
    <property type="term" value="F:ATP binding"/>
    <property type="evidence" value="ECO:0007669"/>
    <property type="project" value="UniProtKB-KW"/>
</dbReference>
<dbReference type="InterPro" id="IPR009057">
    <property type="entry name" value="Homeodomain-like_sf"/>
</dbReference>
<evidence type="ECO:0000256" key="1">
    <source>
        <dbReference type="ARBA" id="ARBA00022741"/>
    </source>
</evidence>
<dbReference type="Gene3D" id="3.40.50.2300">
    <property type="match status" value="1"/>
</dbReference>
<keyword evidence="8" id="KW-1185">Reference proteome</keyword>
<evidence type="ECO:0000259" key="6">
    <source>
        <dbReference type="PROSITE" id="PS50045"/>
    </source>
</evidence>
<reference evidence="7 8" key="1">
    <citation type="journal article" date="2024" name="Microbiology">
        <title>Methylomarinum rosea sp. nov., a novel halophilic methanotrophic bacterium from the hypersaline Lake Elton.</title>
        <authorList>
            <person name="Suleimanov R.Z."/>
            <person name="Oshkin I.Y."/>
            <person name="Danilova O.V."/>
            <person name="Suzina N.E."/>
            <person name="Dedysh S.N."/>
        </authorList>
    </citation>
    <scope>NUCLEOTIDE SEQUENCE [LARGE SCALE GENOMIC DNA]</scope>
    <source>
        <strain evidence="7 8">Ch1-1</strain>
    </source>
</reference>
<dbReference type="InterPro" id="IPR002197">
    <property type="entry name" value="HTH_Fis"/>
</dbReference>
<dbReference type="InterPro" id="IPR003593">
    <property type="entry name" value="AAA+_ATPase"/>
</dbReference>
<organism evidence="7 8">
    <name type="scientific">Methylomarinum roseum</name>
    <dbReference type="NCBI Taxonomy" id="3067653"/>
    <lineage>
        <taxon>Bacteria</taxon>
        <taxon>Pseudomonadati</taxon>
        <taxon>Pseudomonadota</taxon>
        <taxon>Gammaproteobacteria</taxon>
        <taxon>Methylococcales</taxon>
        <taxon>Methylococcaceae</taxon>
        <taxon>Methylomarinum</taxon>
    </lineage>
</organism>
<dbReference type="InterPro" id="IPR027417">
    <property type="entry name" value="P-loop_NTPase"/>
</dbReference>
<keyword evidence="4" id="KW-0238">DNA-binding</keyword>
<evidence type="ECO:0000313" key="8">
    <source>
        <dbReference type="Proteomes" id="UP001225378"/>
    </source>
</evidence>
<feature type="domain" description="Sigma-54 factor interaction" evidence="6">
    <location>
        <begin position="134"/>
        <end position="362"/>
    </location>
</feature>
<keyword evidence="2" id="KW-0067">ATP-binding</keyword>
<gene>
    <name evidence="7" type="ORF">Q9L42_018555</name>
</gene>
<evidence type="ECO:0000256" key="4">
    <source>
        <dbReference type="ARBA" id="ARBA00023125"/>
    </source>
</evidence>
<keyword evidence="1" id="KW-0547">Nucleotide-binding</keyword>
<dbReference type="InterPro" id="IPR025662">
    <property type="entry name" value="Sigma_54_int_dom_ATP-bd_1"/>
</dbReference>